<accession>A0A841PMF1</accession>
<dbReference type="Proteomes" id="UP000556329">
    <property type="component" value="Unassembled WGS sequence"/>
</dbReference>
<gene>
    <name evidence="1" type="ORF">HNQ71_004538</name>
</gene>
<dbReference type="EMBL" id="JACHEF010000004">
    <property type="protein sequence ID" value="MBB6411850.1"/>
    <property type="molecule type" value="Genomic_DNA"/>
</dbReference>
<protein>
    <recommendedName>
        <fullName evidence="3">Bacteriophage lambda Replication protein O N-terminal domain-containing protein</fullName>
    </recommendedName>
</protein>
<evidence type="ECO:0000313" key="2">
    <source>
        <dbReference type="Proteomes" id="UP000556329"/>
    </source>
</evidence>
<dbReference type="RefSeq" id="WP_184874751.1">
    <property type="nucleotide sequence ID" value="NZ_JACHEF010000004.1"/>
</dbReference>
<comment type="caution">
    <text evidence="1">The sequence shown here is derived from an EMBL/GenBank/DDBJ whole genome shotgun (WGS) entry which is preliminary data.</text>
</comment>
<keyword evidence="2" id="KW-1185">Reference proteome</keyword>
<evidence type="ECO:0000313" key="1">
    <source>
        <dbReference type="EMBL" id="MBB6411850.1"/>
    </source>
</evidence>
<dbReference type="AlphaFoldDB" id="A0A841PMF1"/>
<organism evidence="1 2">
    <name type="scientific">Mesorhizobium sangaii</name>
    <dbReference type="NCBI Taxonomy" id="505389"/>
    <lineage>
        <taxon>Bacteria</taxon>
        <taxon>Pseudomonadati</taxon>
        <taxon>Pseudomonadota</taxon>
        <taxon>Alphaproteobacteria</taxon>
        <taxon>Hyphomicrobiales</taxon>
        <taxon>Phyllobacteriaceae</taxon>
        <taxon>Mesorhizobium</taxon>
    </lineage>
</organism>
<sequence length="152" mass="17589">MKKNKSTFGVPGLLAQLRNSVDGQWPAALLLYRVVYRWANVANKLERLGREWIAMSRENWAREAGLSVSEMKNRALPHLRKYQFIKIRAMKLGDVKLLWISLDVDELEKWQTPWDMYEPQLNGAKVIGAKKVPSYPYKKKPKGGENVDFEGK</sequence>
<name>A0A841PMF1_9HYPH</name>
<evidence type="ECO:0008006" key="3">
    <source>
        <dbReference type="Google" id="ProtNLM"/>
    </source>
</evidence>
<proteinExistence type="predicted"/>
<reference evidence="1 2" key="1">
    <citation type="submission" date="2020-08" db="EMBL/GenBank/DDBJ databases">
        <title>Genomic Encyclopedia of Type Strains, Phase IV (KMG-IV): sequencing the most valuable type-strain genomes for metagenomic binning, comparative biology and taxonomic classification.</title>
        <authorList>
            <person name="Goeker M."/>
        </authorList>
    </citation>
    <scope>NUCLEOTIDE SEQUENCE [LARGE SCALE GENOMIC DNA]</scope>
    <source>
        <strain evidence="1 2">DSM 100039</strain>
    </source>
</reference>